<dbReference type="PIRSF" id="PIRSF006806">
    <property type="entry name" value="FTHF_cligase"/>
    <property type="match status" value="1"/>
</dbReference>
<gene>
    <name evidence="4" type="ORF">AMQ22_00512</name>
</gene>
<evidence type="ECO:0000313" key="4">
    <source>
        <dbReference type="EMBL" id="KYC52955.1"/>
    </source>
</evidence>
<dbReference type="PANTHER" id="PTHR23407:SF1">
    <property type="entry name" value="5-FORMYLTETRAHYDROFOLATE CYCLO-LIGASE"/>
    <property type="match status" value="1"/>
</dbReference>
<dbReference type="GO" id="GO:0005524">
    <property type="term" value="F:ATP binding"/>
    <property type="evidence" value="ECO:0007669"/>
    <property type="project" value="UniProtKB-KW"/>
</dbReference>
<dbReference type="Pfam" id="PF01812">
    <property type="entry name" value="5-FTHF_cyc-lig"/>
    <property type="match status" value="1"/>
</dbReference>
<sequence>MLSKSELRVRIKEEMANLDYVKKSIMDEKIRNNIYGLKDYCKAKTILTYVSKDKEVDTIELITHSISLRKTVCAPLTKKSNNSLEIRKIEDLDDLIVGNFNILEPNEHTKVINPKNIEILFIPGLAFGIGCERLGRGGGYFDRFLLDSNGLKVGLAYEFQVFDSLPVQKHDIKMDMIITDSRLISCV</sequence>
<keyword evidence="3" id="KW-0067">ATP-binding</keyword>
<dbReference type="GO" id="GO:0030272">
    <property type="term" value="F:5-formyltetrahydrofolate cyclo-ligase activity"/>
    <property type="evidence" value="ECO:0007669"/>
    <property type="project" value="TreeGrafter"/>
</dbReference>
<dbReference type="InterPro" id="IPR024185">
    <property type="entry name" value="FTHF_cligase-like_sf"/>
</dbReference>
<dbReference type="SUPFAM" id="SSF100950">
    <property type="entry name" value="NagB/RpiA/CoA transferase-like"/>
    <property type="match status" value="1"/>
</dbReference>
<reference evidence="4 5" key="1">
    <citation type="journal article" date="2016" name="ISME J.">
        <title>Chasing the elusive Euryarchaeota class WSA2: genomes reveal a uniquely fastidious methyl-reducing methanogen.</title>
        <authorList>
            <person name="Nobu M.K."/>
            <person name="Narihiro T."/>
            <person name="Kuroda K."/>
            <person name="Mei R."/>
            <person name="Liu W.T."/>
        </authorList>
    </citation>
    <scope>NUCLEOTIDE SEQUENCE [LARGE SCALE GENOMIC DNA]</scope>
    <source>
        <strain evidence="4">U1lsi0528_Bin055</strain>
    </source>
</reference>
<dbReference type="GO" id="GO:0009396">
    <property type="term" value="P:folic acid-containing compound biosynthetic process"/>
    <property type="evidence" value="ECO:0007669"/>
    <property type="project" value="TreeGrafter"/>
</dbReference>
<comment type="caution">
    <text evidence="4">The sequence shown here is derived from an EMBL/GenBank/DDBJ whole genome shotgun (WGS) entry which is preliminary data.</text>
</comment>
<dbReference type="Gene3D" id="3.40.50.10420">
    <property type="entry name" value="NagB/RpiA/CoA transferase-like"/>
    <property type="match status" value="1"/>
</dbReference>
<evidence type="ECO:0000256" key="2">
    <source>
        <dbReference type="ARBA" id="ARBA00022741"/>
    </source>
</evidence>
<evidence type="ECO:0000256" key="1">
    <source>
        <dbReference type="ARBA" id="ARBA00010638"/>
    </source>
</evidence>
<organism evidence="4 5">
    <name type="scientific">Candidatus Methanofastidiosum methylothiophilum</name>
    <dbReference type="NCBI Taxonomy" id="1705564"/>
    <lineage>
        <taxon>Archaea</taxon>
        <taxon>Methanobacteriati</taxon>
        <taxon>Methanobacteriota</taxon>
        <taxon>Stenosarchaea group</taxon>
        <taxon>Candidatus Methanofastidiosia</taxon>
        <taxon>Candidatus Methanofastidiosales</taxon>
        <taxon>Candidatus Methanofastidiosaceae</taxon>
        <taxon>Candidatus Methanofastidiosum</taxon>
    </lineage>
</organism>
<accession>A0A150J757</accession>
<comment type="similarity">
    <text evidence="1">Belongs to the 5-formyltetrahydrofolate cyclo-ligase family.</text>
</comment>
<dbReference type="AlphaFoldDB" id="A0A150J757"/>
<evidence type="ECO:0000313" key="5">
    <source>
        <dbReference type="Proteomes" id="UP000075398"/>
    </source>
</evidence>
<keyword evidence="2" id="KW-0547">Nucleotide-binding</keyword>
<dbReference type="EMBL" id="LNGC01000013">
    <property type="protein sequence ID" value="KYC52955.1"/>
    <property type="molecule type" value="Genomic_DNA"/>
</dbReference>
<dbReference type="InterPro" id="IPR037171">
    <property type="entry name" value="NagB/RpiA_transferase-like"/>
</dbReference>
<dbReference type="InterPro" id="IPR002698">
    <property type="entry name" value="FTHF_cligase"/>
</dbReference>
<name>A0A150J757_9EURY</name>
<dbReference type="GO" id="GO:0035999">
    <property type="term" value="P:tetrahydrofolate interconversion"/>
    <property type="evidence" value="ECO:0007669"/>
    <property type="project" value="TreeGrafter"/>
</dbReference>
<evidence type="ECO:0000256" key="3">
    <source>
        <dbReference type="ARBA" id="ARBA00022840"/>
    </source>
</evidence>
<dbReference type="NCBIfam" id="TIGR02727">
    <property type="entry name" value="MTHFS_bact"/>
    <property type="match status" value="1"/>
</dbReference>
<proteinExistence type="inferred from homology"/>
<protein>
    <submittedName>
        <fullName evidence="4">5-formyltetrahydrofolate cyclo-ligase family protein</fullName>
    </submittedName>
</protein>
<dbReference type="Proteomes" id="UP000075398">
    <property type="component" value="Unassembled WGS sequence"/>
</dbReference>
<dbReference type="PANTHER" id="PTHR23407">
    <property type="entry name" value="ATPASE INHIBITOR/5-FORMYLTETRAHYDROFOLATE CYCLO-LIGASE"/>
    <property type="match status" value="1"/>
</dbReference>
<keyword evidence="4" id="KW-0436">Ligase</keyword>